<organism evidence="2">
    <name type="scientific">Absidia glauca</name>
    <name type="common">Pin mould</name>
    <dbReference type="NCBI Taxonomy" id="4829"/>
    <lineage>
        <taxon>Eukaryota</taxon>
        <taxon>Fungi</taxon>
        <taxon>Fungi incertae sedis</taxon>
        <taxon>Mucoromycota</taxon>
        <taxon>Mucoromycotina</taxon>
        <taxon>Mucoromycetes</taxon>
        <taxon>Mucorales</taxon>
        <taxon>Cunninghamellaceae</taxon>
        <taxon>Absidia</taxon>
    </lineage>
</organism>
<accession>A0A168KNZ9</accession>
<keyword evidence="3" id="KW-1185">Reference proteome</keyword>
<dbReference type="InParanoid" id="A0A168KNZ9"/>
<dbReference type="OMA" id="IFHKKAR"/>
<evidence type="ECO:0000313" key="3">
    <source>
        <dbReference type="Proteomes" id="UP000078561"/>
    </source>
</evidence>
<dbReference type="Proteomes" id="UP000078561">
    <property type="component" value="Unassembled WGS sequence"/>
</dbReference>
<name>A0A168KNZ9_ABSGL</name>
<dbReference type="EMBL" id="LT550136">
    <property type="protein sequence ID" value="SAL95087.1"/>
    <property type="molecule type" value="Genomic_DNA"/>
</dbReference>
<evidence type="ECO:0000313" key="2">
    <source>
        <dbReference type="EMBL" id="SAL95087.1"/>
    </source>
</evidence>
<feature type="compositionally biased region" description="Low complexity" evidence="1">
    <location>
        <begin position="1"/>
        <end position="17"/>
    </location>
</feature>
<gene>
    <name evidence="2" type="primary">ABSGL_00386.1 scaffold 492</name>
</gene>
<evidence type="ECO:0000256" key="1">
    <source>
        <dbReference type="SAM" id="MobiDB-lite"/>
    </source>
</evidence>
<protein>
    <recommendedName>
        <fullName evidence="4">Cysteine-rich transmembrane CYSTM domain-containing protein</fullName>
    </recommendedName>
</protein>
<feature type="region of interest" description="Disordered" evidence="1">
    <location>
        <begin position="1"/>
        <end position="50"/>
    </location>
</feature>
<reference evidence="2" key="1">
    <citation type="submission" date="2016-04" db="EMBL/GenBank/DDBJ databases">
        <authorList>
            <person name="Evans L.H."/>
            <person name="Alamgir A."/>
            <person name="Owens N."/>
            <person name="Weber N.D."/>
            <person name="Virtaneva K."/>
            <person name="Barbian K."/>
            <person name="Babar A."/>
            <person name="Rosenke K."/>
        </authorList>
    </citation>
    <scope>NUCLEOTIDE SEQUENCE [LARGE SCALE GENOMIC DNA]</scope>
    <source>
        <strain evidence="2">CBS 101.48</strain>
    </source>
</reference>
<proteinExistence type="predicted"/>
<evidence type="ECO:0008006" key="4">
    <source>
        <dbReference type="Google" id="ProtNLM"/>
    </source>
</evidence>
<dbReference type="AlphaFoldDB" id="A0A168KNZ9"/>
<dbReference type="OrthoDB" id="2203732at2759"/>
<sequence length="93" mass="10134">MPVDSAPSNPSSSSSSSTKPGMTVPDRYYTPQPAARRSSTHLQNYTPTPNPETVVVQEHGIVSDKYPCCIGCVLACFFCCMVKNESSDFHEKC</sequence>